<dbReference type="Gene3D" id="1.10.10.10">
    <property type="entry name" value="Winged helix-like DNA-binding domain superfamily/Winged helix DNA-binding domain"/>
    <property type="match status" value="1"/>
</dbReference>
<dbReference type="RefSeq" id="WP_241035684.1">
    <property type="nucleotide sequence ID" value="NZ_BAAAJF010000024.1"/>
</dbReference>
<keyword evidence="1" id="KW-0805">Transcription regulation</keyword>
<dbReference type="SMART" id="SM00895">
    <property type="entry name" value="FCD"/>
    <property type="match status" value="1"/>
</dbReference>
<reference evidence="5 6" key="1">
    <citation type="submission" date="2022-03" db="EMBL/GenBank/DDBJ databases">
        <title>Pseudonocardia alaer sp. nov., a novel actinomycete isolated from reed forest soil.</title>
        <authorList>
            <person name="Wang L."/>
        </authorList>
    </citation>
    <scope>NUCLEOTIDE SEQUENCE [LARGE SCALE GENOMIC DNA]</scope>
    <source>
        <strain evidence="5 6">Y-16303</strain>
    </source>
</reference>
<dbReference type="PRINTS" id="PR00035">
    <property type="entry name" value="HTHGNTR"/>
</dbReference>
<dbReference type="Gene3D" id="1.20.120.530">
    <property type="entry name" value="GntR ligand-binding domain-like"/>
    <property type="match status" value="1"/>
</dbReference>
<dbReference type="PROSITE" id="PS50949">
    <property type="entry name" value="HTH_GNTR"/>
    <property type="match status" value="1"/>
</dbReference>
<keyword evidence="6" id="KW-1185">Reference proteome</keyword>
<dbReference type="InterPro" id="IPR036388">
    <property type="entry name" value="WH-like_DNA-bd_sf"/>
</dbReference>
<keyword evidence="3" id="KW-0804">Transcription</keyword>
<dbReference type="Pfam" id="PF00392">
    <property type="entry name" value="GntR"/>
    <property type="match status" value="1"/>
</dbReference>
<evidence type="ECO:0000259" key="4">
    <source>
        <dbReference type="PROSITE" id="PS50949"/>
    </source>
</evidence>
<dbReference type="SUPFAM" id="SSF48008">
    <property type="entry name" value="GntR ligand-binding domain-like"/>
    <property type="match status" value="1"/>
</dbReference>
<accession>A0ABS9TAU2</accession>
<dbReference type="SMART" id="SM00345">
    <property type="entry name" value="HTH_GNTR"/>
    <property type="match status" value="1"/>
</dbReference>
<organism evidence="5 6">
    <name type="scientific">Pseudonocardia alaniniphila</name>
    <dbReference type="NCBI Taxonomy" id="75291"/>
    <lineage>
        <taxon>Bacteria</taxon>
        <taxon>Bacillati</taxon>
        <taxon>Actinomycetota</taxon>
        <taxon>Actinomycetes</taxon>
        <taxon>Pseudonocardiales</taxon>
        <taxon>Pseudonocardiaceae</taxon>
        <taxon>Pseudonocardia</taxon>
    </lineage>
</organism>
<evidence type="ECO:0000256" key="2">
    <source>
        <dbReference type="ARBA" id="ARBA00023125"/>
    </source>
</evidence>
<dbReference type="Proteomes" id="UP001299970">
    <property type="component" value="Unassembled WGS sequence"/>
</dbReference>
<dbReference type="PANTHER" id="PTHR43537:SF47">
    <property type="entry name" value="REGULATORY PROTEIN GNTR HTH"/>
    <property type="match status" value="1"/>
</dbReference>
<dbReference type="InterPro" id="IPR011711">
    <property type="entry name" value="GntR_C"/>
</dbReference>
<dbReference type="InterPro" id="IPR008920">
    <property type="entry name" value="TF_FadR/GntR_C"/>
</dbReference>
<comment type="caution">
    <text evidence="5">The sequence shown here is derived from an EMBL/GenBank/DDBJ whole genome shotgun (WGS) entry which is preliminary data.</text>
</comment>
<keyword evidence="2" id="KW-0238">DNA-binding</keyword>
<gene>
    <name evidence="5" type="ORF">MMF94_08200</name>
</gene>
<sequence>MGLSAVRTGRVCDEIVTQFEQLIESGEWPLGSKIPPEPELVAALGVGRNSVREAVRALEHAGLLEPRRGDGTYVRATNGLRAAILRRARRSAALDVLAVRTSLERDAAAVAALRRTDADLAAIQAAADARRASCDGGDRAAFVSADLAFHFAVIAATGNPVLIDLYAGLTEALQRTVAEIAELDHDRAAIPGHDELAAAIAASDPAAARAAADSYLAAARRLVEGSR</sequence>
<dbReference type="CDD" id="cd07377">
    <property type="entry name" value="WHTH_GntR"/>
    <property type="match status" value="1"/>
</dbReference>
<proteinExistence type="predicted"/>
<evidence type="ECO:0000313" key="5">
    <source>
        <dbReference type="EMBL" id="MCH6165659.1"/>
    </source>
</evidence>
<feature type="domain" description="HTH gntR-type" evidence="4">
    <location>
        <begin position="9"/>
        <end position="77"/>
    </location>
</feature>
<evidence type="ECO:0000256" key="3">
    <source>
        <dbReference type="ARBA" id="ARBA00023163"/>
    </source>
</evidence>
<dbReference type="InterPro" id="IPR036390">
    <property type="entry name" value="WH_DNA-bd_sf"/>
</dbReference>
<protein>
    <submittedName>
        <fullName evidence="5">FCD domain-containing protein</fullName>
    </submittedName>
</protein>
<dbReference type="SUPFAM" id="SSF46785">
    <property type="entry name" value="Winged helix' DNA-binding domain"/>
    <property type="match status" value="1"/>
</dbReference>
<dbReference type="InterPro" id="IPR000524">
    <property type="entry name" value="Tscrpt_reg_HTH_GntR"/>
</dbReference>
<dbReference type="EMBL" id="JAKXMK010000006">
    <property type="protein sequence ID" value="MCH6165659.1"/>
    <property type="molecule type" value="Genomic_DNA"/>
</dbReference>
<dbReference type="PANTHER" id="PTHR43537">
    <property type="entry name" value="TRANSCRIPTIONAL REGULATOR, GNTR FAMILY"/>
    <property type="match status" value="1"/>
</dbReference>
<name>A0ABS9TAU2_9PSEU</name>
<dbReference type="Pfam" id="PF07729">
    <property type="entry name" value="FCD"/>
    <property type="match status" value="1"/>
</dbReference>
<evidence type="ECO:0000313" key="6">
    <source>
        <dbReference type="Proteomes" id="UP001299970"/>
    </source>
</evidence>
<evidence type="ECO:0000256" key="1">
    <source>
        <dbReference type="ARBA" id="ARBA00023015"/>
    </source>
</evidence>